<dbReference type="AlphaFoldDB" id="A0AA42DKJ3"/>
<keyword evidence="1" id="KW-0378">Hydrolase</keyword>
<protein>
    <submittedName>
        <fullName evidence="1">HAD family hydrolase</fullName>
    </submittedName>
</protein>
<keyword evidence="2" id="KW-1185">Reference proteome</keyword>
<dbReference type="GO" id="GO:0005829">
    <property type="term" value="C:cytosol"/>
    <property type="evidence" value="ECO:0007669"/>
    <property type="project" value="TreeGrafter"/>
</dbReference>
<dbReference type="PANTHER" id="PTHR43434:SF1">
    <property type="entry name" value="PHOSPHOGLYCOLATE PHOSPHATASE"/>
    <property type="match status" value="1"/>
</dbReference>
<dbReference type="InterPro" id="IPR041492">
    <property type="entry name" value="HAD_2"/>
</dbReference>
<comment type="caution">
    <text evidence="1">The sequence shown here is derived from an EMBL/GenBank/DDBJ whole genome shotgun (WGS) entry which is preliminary data.</text>
</comment>
<dbReference type="RefSeq" id="WP_053984172.1">
    <property type="nucleotide sequence ID" value="NZ_JAQIFT010000016.1"/>
</dbReference>
<dbReference type="InterPro" id="IPR023198">
    <property type="entry name" value="PGP-like_dom2"/>
</dbReference>
<dbReference type="Gene3D" id="1.10.150.240">
    <property type="entry name" value="Putative phosphatase, domain 2"/>
    <property type="match status" value="1"/>
</dbReference>
<name>A0AA42DKJ3_9FIRM</name>
<dbReference type="Pfam" id="PF13419">
    <property type="entry name" value="HAD_2"/>
    <property type="match status" value="1"/>
</dbReference>
<dbReference type="Proteomes" id="UP001169242">
    <property type="component" value="Unassembled WGS sequence"/>
</dbReference>
<dbReference type="PROSITE" id="PS01228">
    <property type="entry name" value="COF_1"/>
    <property type="match status" value="1"/>
</dbReference>
<dbReference type="GO" id="GO:0008967">
    <property type="term" value="F:phosphoglycolate phosphatase activity"/>
    <property type="evidence" value="ECO:0007669"/>
    <property type="project" value="TreeGrafter"/>
</dbReference>
<proteinExistence type="predicted"/>
<dbReference type="PRINTS" id="PR00413">
    <property type="entry name" value="HADHALOGNASE"/>
</dbReference>
<dbReference type="FunFam" id="3.40.50.1000:FF:000022">
    <property type="entry name" value="Phosphoglycolate phosphatase"/>
    <property type="match status" value="1"/>
</dbReference>
<evidence type="ECO:0000313" key="2">
    <source>
        <dbReference type="Proteomes" id="UP001169242"/>
    </source>
</evidence>
<evidence type="ECO:0000313" key="1">
    <source>
        <dbReference type="EMBL" id="MDA3730614.1"/>
    </source>
</evidence>
<dbReference type="Gene3D" id="3.40.50.1000">
    <property type="entry name" value="HAD superfamily/HAD-like"/>
    <property type="match status" value="1"/>
</dbReference>
<dbReference type="InterPro" id="IPR050155">
    <property type="entry name" value="HAD-like_hydrolase_sf"/>
</dbReference>
<dbReference type="EMBL" id="JAQIFT010000016">
    <property type="protein sequence ID" value="MDA3730614.1"/>
    <property type="molecule type" value="Genomic_DNA"/>
</dbReference>
<dbReference type="SUPFAM" id="SSF56784">
    <property type="entry name" value="HAD-like"/>
    <property type="match status" value="1"/>
</dbReference>
<dbReference type="SFLD" id="SFLDS00003">
    <property type="entry name" value="Haloacid_Dehalogenase"/>
    <property type="match status" value="1"/>
</dbReference>
<accession>A0AA42DKJ3</accession>
<dbReference type="InterPro" id="IPR023214">
    <property type="entry name" value="HAD_sf"/>
</dbReference>
<sequence>MKTVKLVIFDLDGTLVNTLEDLGVSTNYALKQYGYIEHPLENYRYFVGNGVYKLMERVLPEEVRSEKEIQRLKESFIQYYDTHLTDYTKPYDGIIELLHNLKDKGIKLAVATNKPHAQALRVVEACFEQGLIDRVEGQQDGKPHKPDPTVINELMAAYNVKNEEVLYVGDSDVDMQTAVNAKLRGIGVAWGFRGEEELLQSGAYAVIHEPFQLLQHITTK</sequence>
<dbReference type="SFLD" id="SFLDG01129">
    <property type="entry name" value="C1.5:_HAD__Beta-PGM__Phosphata"/>
    <property type="match status" value="1"/>
</dbReference>
<dbReference type="SFLD" id="SFLDG01135">
    <property type="entry name" value="C1.5.6:_HAD__Beta-PGM__Phospha"/>
    <property type="match status" value="1"/>
</dbReference>
<gene>
    <name evidence="1" type="ORF">PBV87_03765</name>
</gene>
<dbReference type="PANTHER" id="PTHR43434">
    <property type="entry name" value="PHOSPHOGLYCOLATE PHOSPHATASE"/>
    <property type="match status" value="1"/>
</dbReference>
<dbReference type="GO" id="GO:0006281">
    <property type="term" value="P:DNA repair"/>
    <property type="evidence" value="ECO:0007669"/>
    <property type="project" value="TreeGrafter"/>
</dbReference>
<organism evidence="1 2">
    <name type="scientific">Holtiella tumoricola</name>
    <dbReference type="NCBI Taxonomy" id="3018743"/>
    <lineage>
        <taxon>Bacteria</taxon>
        <taxon>Bacillati</taxon>
        <taxon>Bacillota</taxon>
        <taxon>Clostridia</taxon>
        <taxon>Lachnospirales</taxon>
        <taxon>Cellulosilyticaceae</taxon>
        <taxon>Holtiella</taxon>
    </lineage>
</organism>
<reference evidence="1" key="1">
    <citation type="journal article" date="2023" name="Int. J. Syst. Evol. Microbiol.">
        <title>&lt;i&gt;Holtiella tumoricola&lt;/i&gt; gen. nov. sp. nov., isolated from a human clinical sample.</title>
        <authorList>
            <person name="Allen-Vercoe E."/>
            <person name="Daigneault M.C."/>
            <person name="Vancuren S.J."/>
            <person name="Cochrane K."/>
            <person name="O'Neal L.L."/>
            <person name="Sankaranarayanan K."/>
            <person name="Lawson P.A."/>
        </authorList>
    </citation>
    <scope>NUCLEOTIDE SEQUENCE</scope>
    <source>
        <strain evidence="1">CC70A</strain>
    </source>
</reference>
<dbReference type="InterPro" id="IPR036412">
    <property type="entry name" value="HAD-like_sf"/>
</dbReference>
<dbReference type="NCBIfam" id="TIGR01549">
    <property type="entry name" value="HAD-SF-IA-v1"/>
    <property type="match status" value="1"/>
</dbReference>
<dbReference type="InterPro" id="IPR006439">
    <property type="entry name" value="HAD-SF_hydro_IA"/>
</dbReference>